<reference evidence="1" key="1">
    <citation type="submission" date="2018-02" db="EMBL/GenBank/DDBJ databases">
        <title>Rhizophora mucronata_Transcriptome.</title>
        <authorList>
            <person name="Meera S.P."/>
            <person name="Sreeshan A."/>
            <person name="Augustine A."/>
        </authorList>
    </citation>
    <scope>NUCLEOTIDE SEQUENCE</scope>
    <source>
        <tissue evidence="1">Leaf</tissue>
    </source>
</reference>
<protein>
    <submittedName>
        <fullName evidence="1">Uncharacterized protein</fullName>
    </submittedName>
</protein>
<dbReference type="AlphaFoldDB" id="A0A2P2P283"/>
<name>A0A2P2P283_RHIMU</name>
<dbReference type="EMBL" id="GGEC01068269">
    <property type="protein sequence ID" value="MBX48753.1"/>
    <property type="molecule type" value="Transcribed_RNA"/>
</dbReference>
<evidence type="ECO:0000313" key="1">
    <source>
        <dbReference type="EMBL" id="MBX48753.1"/>
    </source>
</evidence>
<sequence>MGKISKRVDNSIVSSRKLLATDSFWTRSHILLPFEQSSIKVLILCRTMYISSKQRRAEDKYGTGFLRISSNKIAMSLVFRMIDRKLRFSRNWIGSRDETSWDRTRRDCTSFW</sequence>
<accession>A0A2P2P283</accession>
<proteinExistence type="predicted"/>
<organism evidence="1">
    <name type="scientific">Rhizophora mucronata</name>
    <name type="common">Asiatic mangrove</name>
    <dbReference type="NCBI Taxonomy" id="61149"/>
    <lineage>
        <taxon>Eukaryota</taxon>
        <taxon>Viridiplantae</taxon>
        <taxon>Streptophyta</taxon>
        <taxon>Embryophyta</taxon>
        <taxon>Tracheophyta</taxon>
        <taxon>Spermatophyta</taxon>
        <taxon>Magnoliopsida</taxon>
        <taxon>eudicotyledons</taxon>
        <taxon>Gunneridae</taxon>
        <taxon>Pentapetalae</taxon>
        <taxon>rosids</taxon>
        <taxon>fabids</taxon>
        <taxon>Malpighiales</taxon>
        <taxon>Rhizophoraceae</taxon>
        <taxon>Rhizophora</taxon>
    </lineage>
</organism>